<dbReference type="Pfam" id="PF07749">
    <property type="entry name" value="ERp29"/>
    <property type="match status" value="1"/>
</dbReference>
<dbReference type="InterPro" id="IPR051063">
    <property type="entry name" value="PDI"/>
</dbReference>
<dbReference type="Gene3D" id="3.40.30.10">
    <property type="entry name" value="Glutaredoxin"/>
    <property type="match status" value="2"/>
</dbReference>
<feature type="domain" description="Thioredoxin" evidence="11">
    <location>
        <begin position="132"/>
        <end position="258"/>
    </location>
</feature>
<dbReference type="PRINTS" id="PR00421">
    <property type="entry name" value="THIOREDOXIN"/>
</dbReference>
<evidence type="ECO:0000313" key="13">
    <source>
        <dbReference type="Proteomes" id="UP000015100"/>
    </source>
</evidence>
<dbReference type="SUPFAM" id="SSF52833">
    <property type="entry name" value="Thioredoxin-like"/>
    <property type="match status" value="2"/>
</dbReference>
<evidence type="ECO:0000256" key="9">
    <source>
        <dbReference type="RuleBase" id="RU004208"/>
    </source>
</evidence>
<dbReference type="EMBL" id="AQGS01000484">
    <property type="protein sequence ID" value="EPS39257.1"/>
    <property type="molecule type" value="Genomic_DNA"/>
</dbReference>
<dbReference type="Proteomes" id="UP000015100">
    <property type="component" value="Unassembled WGS sequence"/>
</dbReference>
<dbReference type="PANTHER" id="PTHR45672:SF11">
    <property type="entry name" value="PROTEIN DISULFIDE-ISOMERASE C17H9.14C"/>
    <property type="match status" value="1"/>
</dbReference>
<evidence type="ECO:0000256" key="2">
    <source>
        <dbReference type="ARBA" id="ARBA00006347"/>
    </source>
</evidence>
<proteinExistence type="inferred from homology"/>
<dbReference type="InterPro" id="IPR017937">
    <property type="entry name" value="Thioredoxin_CS"/>
</dbReference>
<reference evidence="12 13" key="1">
    <citation type="journal article" date="2013" name="PLoS Genet.">
        <title>Genomic mechanisms accounting for the adaptation to parasitism in nematode-trapping fungi.</title>
        <authorList>
            <person name="Meerupati T."/>
            <person name="Andersson K.M."/>
            <person name="Friman E."/>
            <person name="Kumar D."/>
            <person name="Tunlid A."/>
            <person name="Ahren D."/>
        </authorList>
    </citation>
    <scope>NUCLEOTIDE SEQUENCE [LARGE SCALE GENOMIC DNA]</scope>
    <source>
        <strain evidence="12 13">CBS 200.50</strain>
    </source>
</reference>
<comment type="similarity">
    <text evidence="2 9">Belongs to the protein disulfide isomerase family.</text>
</comment>
<evidence type="ECO:0000256" key="5">
    <source>
        <dbReference type="ARBA" id="ARBA00022737"/>
    </source>
</evidence>
<dbReference type="eggNOG" id="KOG0191">
    <property type="taxonomic scope" value="Eukaryota"/>
</dbReference>
<keyword evidence="7" id="KW-0413">Isomerase</keyword>
<keyword evidence="4 10" id="KW-0732">Signal</keyword>
<comment type="catalytic activity">
    <reaction evidence="1">
        <text>Catalyzes the rearrangement of -S-S- bonds in proteins.</text>
        <dbReference type="EC" id="5.3.4.1"/>
    </reaction>
</comment>
<dbReference type="GO" id="GO:0006457">
    <property type="term" value="P:protein folding"/>
    <property type="evidence" value="ECO:0007669"/>
    <property type="project" value="TreeGrafter"/>
</dbReference>
<keyword evidence="13" id="KW-1185">Reference proteome</keyword>
<feature type="chain" id="PRO_5004548631" description="protein disulfide-isomerase" evidence="10">
    <location>
        <begin position="20"/>
        <end position="372"/>
    </location>
</feature>
<name>S8BVA3_DACHA</name>
<keyword evidence="8" id="KW-0676">Redox-active center</keyword>
<dbReference type="Gene3D" id="1.20.1150.12">
    <property type="entry name" value="Endoplasmic reticulum resident protein 29, C-terminal domain"/>
    <property type="match status" value="1"/>
</dbReference>
<evidence type="ECO:0000256" key="6">
    <source>
        <dbReference type="ARBA" id="ARBA00023157"/>
    </source>
</evidence>
<protein>
    <recommendedName>
        <fullName evidence="3">protein disulfide-isomerase</fullName>
        <ecNumber evidence="3">5.3.4.1</ecNumber>
    </recommendedName>
</protein>
<dbReference type="OMA" id="FINEHAG"/>
<dbReference type="PROSITE" id="PS51352">
    <property type="entry name" value="THIOREDOXIN_2"/>
    <property type="match status" value="2"/>
</dbReference>
<keyword evidence="6" id="KW-1015">Disulfide bond</keyword>
<evidence type="ECO:0000256" key="4">
    <source>
        <dbReference type="ARBA" id="ARBA00022729"/>
    </source>
</evidence>
<dbReference type="InterPro" id="IPR005788">
    <property type="entry name" value="PDI_thioredoxin-like_dom"/>
</dbReference>
<dbReference type="CDD" id="cd02998">
    <property type="entry name" value="PDI_a_ERp38"/>
    <property type="match status" value="2"/>
</dbReference>
<dbReference type="InterPro" id="IPR013766">
    <property type="entry name" value="Thioredoxin_domain"/>
</dbReference>
<dbReference type="STRING" id="1284197.S8BVA3"/>
<dbReference type="GO" id="GO:0003756">
    <property type="term" value="F:protein disulfide isomerase activity"/>
    <property type="evidence" value="ECO:0007669"/>
    <property type="project" value="UniProtKB-EC"/>
</dbReference>
<reference evidence="13" key="2">
    <citation type="submission" date="2013-04" db="EMBL/GenBank/DDBJ databases">
        <title>Genomic mechanisms accounting for the adaptation to parasitism in nematode-trapping fungi.</title>
        <authorList>
            <person name="Ahren D.G."/>
        </authorList>
    </citation>
    <scope>NUCLEOTIDE SEQUENCE [LARGE SCALE GENOMIC DNA]</scope>
    <source>
        <strain evidence="13">CBS 200.50</strain>
    </source>
</reference>
<feature type="signal peptide" evidence="10">
    <location>
        <begin position="1"/>
        <end position="19"/>
    </location>
</feature>
<dbReference type="HOGENOM" id="CLU_038617_1_1_1"/>
<dbReference type="AlphaFoldDB" id="S8BVA3"/>
<dbReference type="OrthoDB" id="10264505at2759"/>
<evidence type="ECO:0000256" key="7">
    <source>
        <dbReference type="ARBA" id="ARBA00023235"/>
    </source>
</evidence>
<dbReference type="GO" id="GO:0005783">
    <property type="term" value="C:endoplasmic reticulum"/>
    <property type="evidence" value="ECO:0007669"/>
    <property type="project" value="InterPro"/>
</dbReference>
<dbReference type="PROSITE" id="PS00194">
    <property type="entry name" value="THIOREDOXIN_1"/>
    <property type="match status" value="2"/>
</dbReference>
<keyword evidence="5" id="KW-0677">Repeat</keyword>
<dbReference type="InterPro" id="IPR036356">
    <property type="entry name" value="ERp29_C_sf"/>
</dbReference>
<evidence type="ECO:0000259" key="11">
    <source>
        <dbReference type="PROSITE" id="PS51352"/>
    </source>
</evidence>
<evidence type="ECO:0000256" key="1">
    <source>
        <dbReference type="ARBA" id="ARBA00001182"/>
    </source>
</evidence>
<evidence type="ECO:0000256" key="10">
    <source>
        <dbReference type="SAM" id="SignalP"/>
    </source>
</evidence>
<evidence type="ECO:0000256" key="8">
    <source>
        <dbReference type="ARBA" id="ARBA00023284"/>
    </source>
</evidence>
<evidence type="ECO:0000256" key="3">
    <source>
        <dbReference type="ARBA" id="ARBA00012723"/>
    </source>
</evidence>
<dbReference type="PANTHER" id="PTHR45672">
    <property type="entry name" value="PROTEIN DISULFIDE-ISOMERASE C17H9.14C-RELATED"/>
    <property type="match status" value="1"/>
</dbReference>
<dbReference type="InterPro" id="IPR011679">
    <property type="entry name" value="ERp29_C"/>
</dbReference>
<dbReference type="InterPro" id="IPR036249">
    <property type="entry name" value="Thioredoxin-like_sf"/>
</dbReference>
<dbReference type="NCBIfam" id="TIGR01126">
    <property type="entry name" value="pdi_dom"/>
    <property type="match status" value="2"/>
</dbReference>
<dbReference type="SUPFAM" id="SSF47933">
    <property type="entry name" value="ERP29 C domain-like"/>
    <property type="match status" value="1"/>
</dbReference>
<comment type="caution">
    <text evidence="12">The sequence shown here is derived from an EMBL/GenBank/DDBJ whole genome shotgun (WGS) entry which is preliminary data.</text>
</comment>
<accession>S8BVA3</accession>
<dbReference type="Pfam" id="PF00085">
    <property type="entry name" value="Thioredoxin"/>
    <property type="match status" value="2"/>
</dbReference>
<sequence length="372" mass="40416">MKFLLSAASVLFCASLALAGADVVELTDKNFDSIINQGKPALVKFYADWCGHCKKLAPAYDELGTAFSSVKDKVIIAKIDGSKNKKINSQYGVKGFPTLKWFSGDKAKEPEDYKGGRTLEALSEFVTKKSGAKAKGAAAAKKEPVSHVKILTDSNFEEIANDPKKGVFVKFYAPWCGHCKSLAPVYEKLAVDFSREPSIVIAEVDCNNQNTKASCDKHEIQSFPTLKYFPAGASAKVVEFQGEREESSMVAFVNVQAGTDRLPGGGLGPDSGTIGLLDEMIKEKLPKGLAGIAAEFEDAAKLVEDKYAKYYINVAKKLQGKATYVTDELARLGKLITGGNLHADKVDDFTKKQNILKRFQGTTQEETGKDEL</sequence>
<feature type="domain" description="Thioredoxin" evidence="11">
    <location>
        <begin position="3"/>
        <end position="131"/>
    </location>
</feature>
<evidence type="ECO:0000313" key="12">
    <source>
        <dbReference type="EMBL" id="EPS39257.1"/>
    </source>
</evidence>
<gene>
    <name evidence="12" type="ORF">H072_6996</name>
</gene>
<organism evidence="12 13">
    <name type="scientific">Dactylellina haptotyla (strain CBS 200.50)</name>
    <name type="common">Nematode-trapping fungus</name>
    <name type="synonym">Monacrosporium haptotylum</name>
    <dbReference type="NCBI Taxonomy" id="1284197"/>
    <lineage>
        <taxon>Eukaryota</taxon>
        <taxon>Fungi</taxon>
        <taxon>Dikarya</taxon>
        <taxon>Ascomycota</taxon>
        <taxon>Pezizomycotina</taxon>
        <taxon>Orbiliomycetes</taxon>
        <taxon>Orbiliales</taxon>
        <taxon>Orbiliaceae</taxon>
        <taxon>Dactylellina</taxon>
    </lineage>
</organism>
<dbReference type="EC" id="5.3.4.1" evidence="3"/>